<evidence type="ECO:0000313" key="2">
    <source>
        <dbReference type="EMBL" id="CAI9156000.1"/>
    </source>
</evidence>
<keyword evidence="3" id="KW-1185">Reference proteome</keyword>
<proteinExistence type="predicted"/>
<dbReference type="EMBL" id="OX459949">
    <property type="protein sequence ID" value="CAI9156000.1"/>
    <property type="molecule type" value="Genomic_DNA"/>
</dbReference>
<gene>
    <name evidence="2" type="ORF">MRATA1EN1_LOCUS4962</name>
</gene>
<protein>
    <submittedName>
        <fullName evidence="2">Uncharacterized protein</fullName>
    </submittedName>
</protein>
<organism evidence="2 3">
    <name type="scientific">Rangifer tarandus platyrhynchus</name>
    <name type="common">Svalbard reindeer</name>
    <dbReference type="NCBI Taxonomy" id="3082113"/>
    <lineage>
        <taxon>Eukaryota</taxon>
        <taxon>Metazoa</taxon>
        <taxon>Chordata</taxon>
        <taxon>Craniata</taxon>
        <taxon>Vertebrata</taxon>
        <taxon>Euteleostomi</taxon>
        <taxon>Mammalia</taxon>
        <taxon>Eutheria</taxon>
        <taxon>Laurasiatheria</taxon>
        <taxon>Artiodactyla</taxon>
        <taxon>Ruminantia</taxon>
        <taxon>Pecora</taxon>
        <taxon>Cervidae</taxon>
        <taxon>Odocoileinae</taxon>
        <taxon>Rangifer</taxon>
    </lineage>
</organism>
<evidence type="ECO:0000313" key="3">
    <source>
        <dbReference type="Proteomes" id="UP001176941"/>
    </source>
</evidence>
<reference evidence="2" key="1">
    <citation type="submission" date="2023-04" db="EMBL/GenBank/DDBJ databases">
        <authorList>
            <consortium name="ELIXIR-Norway"/>
        </authorList>
    </citation>
    <scope>NUCLEOTIDE SEQUENCE [LARGE SCALE GENOMIC DNA]</scope>
</reference>
<sequence length="139" mass="14605">MSAHLGTRARGYRSLASFQSPRLVGVSPEPSRRAPQSGWSAPCASARAVLVPGARSTGGCWNLAGLGQPGRGRCGRRRRGCCSERTAAPSGRTAALRPPLRGGGGKEWGEPLGFSCFASFPTPRLGRDRFSGFSALMDD</sequence>
<dbReference type="Proteomes" id="UP001176941">
    <property type="component" value="Chromosome 13"/>
</dbReference>
<accession>A0ABN8Y318</accession>
<evidence type="ECO:0000256" key="1">
    <source>
        <dbReference type="SAM" id="MobiDB-lite"/>
    </source>
</evidence>
<name>A0ABN8Y318_RANTA</name>
<feature type="region of interest" description="Disordered" evidence="1">
    <location>
        <begin position="86"/>
        <end position="106"/>
    </location>
</feature>